<organism evidence="1 2">
    <name type="scientific">Jimgerdemannia flammicorona</name>
    <dbReference type="NCBI Taxonomy" id="994334"/>
    <lineage>
        <taxon>Eukaryota</taxon>
        <taxon>Fungi</taxon>
        <taxon>Fungi incertae sedis</taxon>
        <taxon>Mucoromycota</taxon>
        <taxon>Mucoromycotina</taxon>
        <taxon>Endogonomycetes</taxon>
        <taxon>Endogonales</taxon>
        <taxon>Endogonaceae</taxon>
        <taxon>Jimgerdemannia</taxon>
    </lineage>
</organism>
<accession>A0A432ZZ50</accession>
<gene>
    <name evidence="1" type="ORF">BC936DRAFT_143502</name>
</gene>
<keyword evidence="2" id="KW-1185">Reference proteome</keyword>
<name>A0A432ZZ50_9FUNG</name>
<proteinExistence type="predicted"/>
<dbReference type="EMBL" id="RBNI01027115">
    <property type="protein sequence ID" value="RUO95659.1"/>
    <property type="molecule type" value="Genomic_DNA"/>
</dbReference>
<dbReference type="Proteomes" id="UP000268093">
    <property type="component" value="Unassembled WGS sequence"/>
</dbReference>
<comment type="caution">
    <text evidence="1">The sequence shown here is derived from an EMBL/GenBank/DDBJ whole genome shotgun (WGS) entry which is preliminary data.</text>
</comment>
<sequence>MAATPFAFNDASPGTRATAVAERYMIVADRCLNFVQLDHFKRHNVRTIKIKDVVSWIQGVQHNAYRPTSDSAPHLVRQKCGEVACRVYQGRCAVPDVGYQGCRPDKVRWLDILDAPS</sequence>
<protein>
    <submittedName>
        <fullName evidence="1">Uncharacterized protein</fullName>
    </submittedName>
</protein>
<evidence type="ECO:0000313" key="1">
    <source>
        <dbReference type="EMBL" id="RUO95659.1"/>
    </source>
</evidence>
<evidence type="ECO:0000313" key="2">
    <source>
        <dbReference type="Proteomes" id="UP000268093"/>
    </source>
</evidence>
<reference evidence="1 2" key="1">
    <citation type="journal article" date="2018" name="New Phytol.">
        <title>Phylogenomics of Endogonaceae and evolution of mycorrhizas within Mucoromycota.</title>
        <authorList>
            <person name="Chang Y."/>
            <person name="Desiro A."/>
            <person name="Na H."/>
            <person name="Sandor L."/>
            <person name="Lipzen A."/>
            <person name="Clum A."/>
            <person name="Barry K."/>
            <person name="Grigoriev I.V."/>
            <person name="Martin F.M."/>
            <person name="Stajich J.E."/>
            <person name="Smith M.E."/>
            <person name="Bonito G."/>
            <person name="Spatafora J.W."/>
        </authorList>
    </citation>
    <scope>NUCLEOTIDE SEQUENCE [LARGE SCALE GENOMIC DNA]</scope>
    <source>
        <strain evidence="1 2">GMNB39</strain>
    </source>
</reference>
<dbReference type="AlphaFoldDB" id="A0A432ZZ50"/>